<dbReference type="EMBL" id="LNXU01000003">
    <property type="protein sequence ID" value="KTC76687.1"/>
    <property type="molecule type" value="Genomic_DNA"/>
</dbReference>
<dbReference type="STRING" id="447.Lboz_0442"/>
<proteinExistence type="predicted"/>
<dbReference type="RefSeq" id="WP_058458138.1">
    <property type="nucleotide sequence ID" value="NZ_CAAAIY010000009.1"/>
</dbReference>
<keyword evidence="2" id="KW-1185">Reference proteome</keyword>
<evidence type="ECO:0000313" key="1">
    <source>
        <dbReference type="EMBL" id="KTC76687.1"/>
    </source>
</evidence>
<dbReference type="PATRIC" id="fig|447.4.peg.474"/>
<protein>
    <submittedName>
        <fullName evidence="1">Uncharacterized protein</fullName>
    </submittedName>
</protein>
<reference evidence="1 2" key="1">
    <citation type="submission" date="2015-11" db="EMBL/GenBank/DDBJ databases">
        <title>Genomic analysis of 38 Legionella species identifies large and diverse effector repertoires.</title>
        <authorList>
            <person name="Burstein D."/>
            <person name="Amaro F."/>
            <person name="Zusman T."/>
            <person name="Lifshitz Z."/>
            <person name="Cohen O."/>
            <person name="Gilbert J.A."/>
            <person name="Pupko T."/>
            <person name="Shuman H.A."/>
            <person name="Segal G."/>
        </authorList>
    </citation>
    <scope>NUCLEOTIDE SEQUENCE [LARGE SCALE GENOMIC DNA]</scope>
    <source>
        <strain evidence="1 2">WIGA</strain>
    </source>
</reference>
<accession>A0A0W0RZQ5</accession>
<dbReference type="Proteomes" id="UP000054695">
    <property type="component" value="Unassembled WGS sequence"/>
</dbReference>
<dbReference type="AlphaFoldDB" id="A0A0W0RZQ5"/>
<sequence length="592" mass="67535">MFSKESVDSTEKKLLSFSPETENVKLDKFKKSIETTFNPFISDVKKEPLANQLKFIEENLKKQLPLKKRLRFLFFLAVTATVRGEKLTENHPEKAPINELLSHLSDGFINGFTGFMNAPKFRLVMDVIKSFNEWSKAYKIDDPEMSHNVLLAFYCMACFFETQLDHPLIPKSAGKDLEEMKGQIKQQFTQLAQAYGDSLKNSESSHSSALQQLTPEKQAYKQFQVNLASIKEHEAKVVRMMQLRQILLSSHPRNATPIERFWAHYQTQEQFNQLMDDLEIKPDQRKHWQAFFNAERGNFSQKISGGFSIILFPNAIGGTPSDFFSLGMLTRENTLALSKLKVNLITYKDPTKLVAEIQSEFNELKTVEKKDIQTLKAHQSQIKSTKGIKEGIIDIVLSDVNAFQRHLLAQEQYVLHLQKIHTKILELEALGIKADDLLGPFKVMLDHAVETVPHGDKQIDQKSPEEKIDALLQGIRKTQTDAGELGEEIQKDVAKIRGLVHSDSNDALLNATDRFIQKHEKNFLHKILCFFSKTYKEMFESLQDAVKAKDTTQIASILVGKAEEYAKTRPVKMLFDEAQELQTLKTTPANNG</sequence>
<dbReference type="OrthoDB" id="5653186at2"/>
<gene>
    <name evidence="1" type="ORF">Lboz_0442</name>
</gene>
<comment type="caution">
    <text evidence="1">The sequence shown here is derived from an EMBL/GenBank/DDBJ whole genome shotgun (WGS) entry which is preliminary data.</text>
</comment>
<evidence type="ECO:0000313" key="2">
    <source>
        <dbReference type="Proteomes" id="UP000054695"/>
    </source>
</evidence>
<organism evidence="1 2">
    <name type="scientific">Legionella bozemanae</name>
    <name type="common">Fluoribacter bozemanae</name>
    <dbReference type="NCBI Taxonomy" id="447"/>
    <lineage>
        <taxon>Bacteria</taxon>
        <taxon>Pseudomonadati</taxon>
        <taxon>Pseudomonadota</taxon>
        <taxon>Gammaproteobacteria</taxon>
        <taxon>Legionellales</taxon>
        <taxon>Legionellaceae</taxon>
        <taxon>Legionella</taxon>
    </lineage>
</organism>
<name>A0A0W0RZQ5_LEGBO</name>